<dbReference type="AlphaFoldDB" id="A0A1E3W7C1"/>
<protein>
    <submittedName>
        <fullName evidence="1">Uncharacterized protein</fullName>
    </submittedName>
</protein>
<evidence type="ECO:0000313" key="1">
    <source>
        <dbReference type="EMBL" id="ODS01007.1"/>
    </source>
</evidence>
<evidence type="ECO:0000313" key="2">
    <source>
        <dbReference type="Proteomes" id="UP000094472"/>
    </source>
</evidence>
<dbReference type="Proteomes" id="UP000094472">
    <property type="component" value="Unassembled WGS sequence"/>
</dbReference>
<organism evidence="1 2">
    <name type="scientific">Methyloceanibacter superfactus</name>
    <dbReference type="NCBI Taxonomy" id="1774969"/>
    <lineage>
        <taxon>Bacteria</taxon>
        <taxon>Pseudomonadati</taxon>
        <taxon>Pseudomonadota</taxon>
        <taxon>Alphaproteobacteria</taxon>
        <taxon>Hyphomicrobiales</taxon>
        <taxon>Hyphomicrobiaceae</taxon>
        <taxon>Methyloceanibacter</taxon>
    </lineage>
</organism>
<reference evidence="1 2" key="1">
    <citation type="journal article" date="2016" name="Environ. Microbiol.">
        <title>New Methyloceanibacter diversity from North Sea sediments includes methanotroph containing solely the soluble methane monooxygenase.</title>
        <authorList>
            <person name="Vekeman B."/>
            <person name="Kerckhof F.M."/>
            <person name="Cremers G."/>
            <person name="de Vos P."/>
            <person name="Vandamme P."/>
            <person name="Boon N."/>
            <person name="Op den Camp H.J."/>
            <person name="Heylen K."/>
        </authorList>
    </citation>
    <scope>NUCLEOTIDE SEQUENCE [LARGE SCALE GENOMIC DNA]</scope>
    <source>
        <strain evidence="1 2">R-67175</strain>
    </source>
</reference>
<dbReference type="EMBL" id="LPWF01000010">
    <property type="protein sequence ID" value="ODS01007.1"/>
    <property type="molecule type" value="Genomic_DNA"/>
</dbReference>
<sequence length="80" mass="8552">MQRLDGGNGGLDPFFRNDAAKEDESGDVATAFASLILAQAHIVGQIEDRALVSRLGEWHHLAAFDCEHVGAGYQASASLR</sequence>
<comment type="caution">
    <text evidence="1">The sequence shown here is derived from an EMBL/GenBank/DDBJ whole genome shotgun (WGS) entry which is preliminary data.</text>
</comment>
<proteinExistence type="predicted"/>
<gene>
    <name evidence="1" type="ORF">AUC69_07370</name>
</gene>
<accession>A0A1E3W7C1</accession>
<keyword evidence="2" id="KW-1185">Reference proteome</keyword>
<name>A0A1E3W7C1_9HYPH</name>